<dbReference type="Gene3D" id="2.50.20.10">
    <property type="entry name" value="Lipoprotein localisation LolA/LolB/LppX"/>
    <property type="match status" value="1"/>
</dbReference>
<protein>
    <submittedName>
        <fullName evidence="2">Outer membrane lipoprotein carrier protein</fullName>
    </submittedName>
</protein>
<dbReference type="PANTHER" id="PTHR35869:SF1">
    <property type="entry name" value="OUTER-MEMBRANE LIPOPROTEIN CARRIER PROTEIN"/>
    <property type="match status" value="1"/>
</dbReference>
<dbReference type="NCBIfam" id="NF000663">
    <property type="entry name" value="PRK00031.2-1"/>
    <property type="match status" value="1"/>
</dbReference>
<dbReference type="AlphaFoldDB" id="A0A1X9T0E9"/>
<dbReference type="InterPro" id="IPR004564">
    <property type="entry name" value="OM_lipoprot_carrier_LolA-like"/>
</dbReference>
<dbReference type="Proteomes" id="UP000194265">
    <property type="component" value="Chromosome"/>
</dbReference>
<dbReference type="CDD" id="cd16325">
    <property type="entry name" value="LolA"/>
    <property type="match status" value="1"/>
</dbReference>
<dbReference type="PANTHER" id="PTHR35869">
    <property type="entry name" value="OUTER-MEMBRANE LIPOPROTEIN CARRIER PROTEIN"/>
    <property type="match status" value="1"/>
</dbReference>
<dbReference type="NCBIfam" id="NF000666">
    <property type="entry name" value="PRK00031.2-4"/>
    <property type="match status" value="1"/>
</dbReference>
<dbReference type="OrthoDB" id="5339202at2"/>
<dbReference type="STRING" id="1660074.CVIC8964_0497"/>
<keyword evidence="1" id="KW-0732">Signal</keyword>
<reference evidence="2 3" key="1">
    <citation type="journal article" date="2017" name="Genome Biol. Evol.">
        <title>Comparative Genomic Analysis Identifies a Campylobacter Clade Deficient in Selenium Metabolism.</title>
        <authorList>
            <person name="Miller W.G."/>
            <person name="Yee E."/>
            <person name="Lopes B.S."/>
            <person name="Chapman M.H."/>
            <person name="Huynh S."/>
            <person name="Bono J.L."/>
            <person name="Parker C.T."/>
            <person name="Strachan N.J.C."/>
            <person name="Forbes K.J."/>
        </authorList>
    </citation>
    <scope>NUCLEOTIDE SEQUENCE [LARGE SCALE GENOMIC DNA]</scope>
    <source>
        <strain evidence="2 3">RM8964</strain>
    </source>
</reference>
<name>A0A1X9T0E9_9BACT</name>
<gene>
    <name evidence="2" type="primary">lolA</name>
    <name evidence="2" type="ORF">CVIC8964_0497</name>
</gene>
<proteinExistence type="predicted"/>
<evidence type="ECO:0000256" key="1">
    <source>
        <dbReference type="ARBA" id="ARBA00022729"/>
    </source>
</evidence>
<organism evidence="2 3">
    <name type="scientific">Campylobacter vicugnae</name>
    <dbReference type="NCBI Taxonomy" id="1660076"/>
    <lineage>
        <taxon>Bacteria</taxon>
        <taxon>Pseudomonadati</taxon>
        <taxon>Campylobacterota</taxon>
        <taxon>Epsilonproteobacteria</taxon>
        <taxon>Campylobacterales</taxon>
        <taxon>Campylobacteraceae</taxon>
        <taxon>Campylobacter</taxon>
    </lineage>
</organism>
<dbReference type="InterPro" id="IPR029046">
    <property type="entry name" value="LolA/LolB/LppX"/>
</dbReference>
<accession>A0A1X9T0E9</accession>
<dbReference type="RefSeq" id="WP_086333479.1">
    <property type="nucleotide sequence ID" value="NZ_CP018791.1"/>
</dbReference>
<keyword evidence="2" id="KW-0449">Lipoprotein</keyword>
<evidence type="ECO:0000313" key="2">
    <source>
        <dbReference type="EMBL" id="ARR01916.1"/>
    </source>
</evidence>
<evidence type="ECO:0000313" key="3">
    <source>
        <dbReference type="Proteomes" id="UP000194265"/>
    </source>
</evidence>
<dbReference type="EMBL" id="CP018791">
    <property type="protein sequence ID" value="ARR01916.1"/>
    <property type="molecule type" value="Genomic_DNA"/>
</dbReference>
<dbReference type="Pfam" id="PF03548">
    <property type="entry name" value="LolA"/>
    <property type="match status" value="1"/>
</dbReference>
<dbReference type="SUPFAM" id="SSF89392">
    <property type="entry name" value="Prokaryotic lipoproteins and lipoprotein localization factors"/>
    <property type="match status" value="1"/>
</dbReference>
<sequence>MRKFILIFILSLNLFGSSQLEFKTLFGDFIQTITSQDQKISYTGTLAIDKEIGAFWHYKTPATKLIYFNKKQVVIIEPELEQAIITNLKNSPDIANILQNAKKLTDNEFQTIYDDTTYNIIIENSLPKLISYEDKLGNQAIIKFTQISKNQTIDTQLLIPQIPNNYDIIAN</sequence>